<organism evidence="1 2">
    <name type="scientific">Penicillium alfredii</name>
    <dbReference type="NCBI Taxonomy" id="1506179"/>
    <lineage>
        <taxon>Eukaryota</taxon>
        <taxon>Fungi</taxon>
        <taxon>Dikarya</taxon>
        <taxon>Ascomycota</taxon>
        <taxon>Pezizomycotina</taxon>
        <taxon>Eurotiomycetes</taxon>
        <taxon>Eurotiomycetidae</taxon>
        <taxon>Eurotiales</taxon>
        <taxon>Aspergillaceae</taxon>
        <taxon>Penicillium</taxon>
    </lineage>
</organism>
<dbReference type="InterPro" id="IPR039634">
    <property type="entry name" value="Bul1-like"/>
</dbReference>
<name>A0A9W9KR58_9EURO</name>
<reference evidence="1" key="1">
    <citation type="submission" date="2022-11" db="EMBL/GenBank/DDBJ databases">
        <authorList>
            <person name="Petersen C."/>
        </authorList>
    </citation>
    <scope>NUCLEOTIDE SEQUENCE</scope>
    <source>
        <strain evidence="1">IBT 34128</strain>
    </source>
</reference>
<dbReference type="OrthoDB" id="2283785at2759"/>
<reference evidence="1" key="2">
    <citation type="journal article" date="2023" name="IMA Fungus">
        <title>Comparative genomic study of the Penicillium genus elucidates a diverse pangenome and 15 lateral gene transfer events.</title>
        <authorList>
            <person name="Petersen C."/>
            <person name="Sorensen T."/>
            <person name="Nielsen M.R."/>
            <person name="Sondergaard T.E."/>
            <person name="Sorensen J.L."/>
            <person name="Fitzpatrick D.A."/>
            <person name="Frisvad J.C."/>
            <person name="Nielsen K.L."/>
        </authorList>
    </citation>
    <scope>NUCLEOTIDE SEQUENCE</scope>
    <source>
        <strain evidence="1">IBT 34128</strain>
    </source>
</reference>
<sequence length="392" mass="43541">MDLSYLFSVDISLGDASNTTAAYRVSHYTGDTVTGVVSLRSTCDVRFDVVELLLIGEERTTLLNETAHRRFYQSHFPLHETTLPSPRTIIKNRTYRFPFSFQVPDHLPPNSCSHNIASNPLIHQAHLQPPPSFGDATISGFGGQLRDDFAPPSCRILWLVQFRLLRKNIVSAEPEPILVKSLKLRVKPATDETLHLNLNRGSSEYCLQQTSMVAGKGSRELGTLTVTLEPPKSFYLPLRDPHSFIGNAVRLFLRYTPTEPTEELLQLPRMRSLKGNITATTFYTTSSHHDIPAKKKDIFGKAKNYAEMKFPPWAADPVAGDYAATLLVPVNLPRQNFVPTFHSCLISRVYALSLQLGVHGASGISLRVPVQVSTHRDSLVLPSYHASVGIGA</sequence>
<keyword evidence="2" id="KW-1185">Reference proteome</keyword>
<dbReference type="Proteomes" id="UP001141434">
    <property type="component" value="Unassembled WGS sequence"/>
</dbReference>
<dbReference type="RefSeq" id="XP_056515971.1">
    <property type="nucleotide sequence ID" value="XM_056651121.1"/>
</dbReference>
<accession>A0A9W9KR58</accession>
<dbReference type="PANTHER" id="PTHR31904">
    <property type="entry name" value="BYPASS OF STOP CODON PROTEIN 5-RELATED"/>
    <property type="match status" value="1"/>
</dbReference>
<proteinExistence type="predicted"/>
<dbReference type="Gene3D" id="2.60.40.640">
    <property type="match status" value="1"/>
</dbReference>
<gene>
    <name evidence="1" type="ORF">NUU61_000537</name>
</gene>
<dbReference type="GeneID" id="81390289"/>
<evidence type="ECO:0000313" key="1">
    <source>
        <dbReference type="EMBL" id="KAJ5114778.1"/>
    </source>
</evidence>
<dbReference type="AlphaFoldDB" id="A0A9W9KR58"/>
<evidence type="ECO:0000313" key="2">
    <source>
        <dbReference type="Proteomes" id="UP001141434"/>
    </source>
</evidence>
<comment type="caution">
    <text evidence="1">The sequence shown here is derived from an EMBL/GenBank/DDBJ whole genome shotgun (WGS) entry which is preliminary data.</text>
</comment>
<dbReference type="InterPro" id="IPR014752">
    <property type="entry name" value="Arrestin-like_C"/>
</dbReference>
<evidence type="ECO:0008006" key="3">
    <source>
        <dbReference type="Google" id="ProtNLM"/>
    </source>
</evidence>
<protein>
    <recommendedName>
        <fullName evidence="3">Arrestin-like N-terminal domain-containing protein</fullName>
    </recommendedName>
</protein>
<dbReference type="PANTHER" id="PTHR31904:SF1">
    <property type="entry name" value="BYPASS OF STOP CODON PROTEIN 5-RELATED"/>
    <property type="match status" value="1"/>
</dbReference>
<dbReference type="EMBL" id="JAPMSZ010000001">
    <property type="protein sequence ID" value="KAJ5114778.1"/>
    <property type="molecule type" value="Genomic_DNA"/>
</dbReference>